<evidence type="ECO:0000313" key="2">
    <source>
        <dbReference type="EMBL" id="KAK2950457.1"/>
    </source>
</evidence>
<sequence length="668" mass="73930">MDCSPFLNWSEDADETVEEKAVVFRSLVATLMFQPSLDDSLEAKAVKFLESVDAGNHPFADPFLDTLASNSDHQAITTASMKMLKTLLESCSPNIHLTLVKADLIAQLVITLNPQSLSFAETVDIHTGVISNISISLWLATTNGLAGLETKDDDEDKVVYETVLQQVLVPSEQNRKTSANVSNSFCLPLDSKHCLCVIVVGTGITSLFAGTIGILSHLSPSIVAALSFSFAATLAQLLYQRQYVDQSIQSVNIRLSTSNFLIRQLGSEAAHEERDCVSTVDERLRERDMSDGGRCESAKIDLRKARKEDIEGTPEAGQQNSRTRDDRHDLVLLSLDRLEQLAWNESSTVGMDDDNRPTCANVANQLLFSTSSRLCRHVFFPHHPQLILSPRFDQPHHPQIHSQFPSRTAGQVSIIQTKQTGMDGKGQQKEGGSDVTSLLLHFSNFVNRSQWIVSDLDWRIPVQLNSINPIDVRKAMPLPSHFDSNASDSVSATPCLPHPHSLLIRTPFECILLIALEHPPTCAKSSVSPIPTSERGNWAERGHESFCISCRRGWMESEGRRGNAVSILISVSPSSPIPFSSNLRQQPEQSRTCESVTILLRKIRMEDLEDALERRLLKREEGDWGGVVSNWMVLRNLVGLNVGQFGWMTTVDSQVAAWSTLASQHFAS</sequence>
<proteinExistence type="predicted"/>
<gene>
    <name evidence="2" type="ORF">BLNAU_14575</name>
</gene>
<keyword evidence="3" id="KW-1185">Reference proteome</keyword>
<evidence type="ECO:0000313" key="3">
    <source>
        <dbReference type="Proteomes" id="UP001281761"/>
    </source>
</evidence>
<dbReference type="Proteomes" id="UP001281761">
    <property type="component" value="Unassembled WGS sequence"/>
</dbReference>
<name>A0ABQ9XIK4_9EUKA</name>
<comment type="caution">
    <text evidence="2">The sequence shown here is derived from an EMBL/GenBank/DDBJ whole genome shotgun (WGS) entry which is preliminary data.</text>
</comment>
<protein>
    <submittedName>
        <fullName evidence="2">Uncharacterized protein</fullName>
    </submittedName>
</protein>
<organism evidence="2 3">
    <name type="scientific">Blattamonas nauphoetae</name>
    <dbReference type="NCBI Taxonomy" id="2049346"/>
    <lineage>
        <taxon>Eukaryota</taxon>
        <taxon>Metamonada</taxon>
        <taxon>Preaxostyla</taxon>
        <taxon>Oxymonadida</taxon>
        <taxon>Blattamonas</taxon>
    </lineage>
</organism>
<feature type="region of interest" description="Disordered" evidence="1">
    <location>
        <begin position="306"/>
        <end position="327"/>
    </location>
</feature>
<accession>A0ABQ9XIK4</accession>
<reference evidence="2 3" key="1">
    <citation type="journal article" date="2022" name="bioRxiv">
        <title>Genomics of Preaxostyla Flagellates Illuminates Evolutionary Transitions and the Path Towards Mitochondrial Loss.</title>
        <authorList>
            <person name="Novak L.V.F."/>
            <person name="Treitli S.C."/>
            <person name="Pyrih J."/>
            <person name="Halakuc P."/>
            <person name="Pipaliya S.V."/>
            <person name="Vacek V."/>
            <person name="Brzon O."/>
            <person name="Soukal P."/>
            <person name="Eme L."/>
            <person name="Dacks J.B."/>
            <person name="Karnkowska A."/>
            <person name="Elias M."/>
            <person name="Hampl V."/>
        </authorList>
    </citation>
    <scope>NUCLEOTIDE SEQUENCE [LARGE SCALE GENOMIC DNA]</scope>
    <source>
        <strain evidence="2">NAU3</strain>
        <tissue evidence="2">Gut</tissue>
    </source>
</reference>
<dbReference type="EMBL" id="JARBJD010000135">
    <property type="protein sequence ID" value="KAK2950457.1"/>
    <property type="molecule type" value="Genomic_DNA"/>
</dbReference>
<evidence type="ECO:0000256" key="1">
    <source>
        <dbReference type="SAM" id="MobiDB-lite"/>
    </source>
</evidence>